<feature type="domain" description="ABC transporter" evidence="3">
    <location>
        <begin position="1"/>
        <end position="213"/>
    </location>
</feature>
<dbReference type="Pfam" id="PF00005">
    <property type="entry name" value="ABC_tran"/>
    <property type="match status" value="1"/>
</dbReference>
<dbReference type="PANTHER" id="PTHR43158:SF5">
    <property type="entry name" value="ABC TRANSPORTER, ATP-BINDING PROTEIN"/>
    <property type="match status" value="1"/>
</dbReference>
<dbReference type="PROSITE" id="PS50893">
    <property type="entry name" value="ABC_TRANSPORTER_2"/>
    <property type="match status" value="1"/>
</dbReference>
<accession>A0A430AL07</accession>
<organism evidence="4 5">
    <name type="scientific">Vagococcus entomophilus</name>
    <dbReference type="NCBI Taxonomy" id="1160095"/>
    <lineage>
        <taxon>Bacteria</taxon>
        <taxon>Bacillati</taxon>
        <taxon>Bacillota</taxon>
        <taxon>Bacilli</taxon>
        <taxon>Lactobacillales</taxon>
        <taxon>Enterococcaceae</taxon>
        <taxon>Vagococcus</taxon>
    </lineage>
</organism>
<dbReference type="SMART" id="SM00382">
    <property type="entry name" value="AAA"/>
    <property type="match status" value="1"/>
</dbReference>
<evidence type="ECO:0000256" key="1">
    <source>
        <dbReference type="ARBA" id="ARBA00022741"/>
    </source>
</evidence>
<dbReference type="InterPro" id="IPR003439">
    <property type="entry name" value="ABC_transporter-like_ATP-bd"/>
</dbReference>
<protein>
    <submittedName>
        <fullName evidence="4">Multidrug ABC transporter ATP-binding protein</fullName>
    </submittedName>
</protein>
<comment type="caution">
    <text evidence="4">The sequence shown here is derived from an EMBL/GenBank/DDBJ whole genome shotgun (WGS) entry which is preliminary data.</text>
</comment>
<dbReference type="GO" id="GO:0016887">
    <property type="term" value="F:ATP hydrolysis activity"/>
    <property type="evidence" value="ECO:0007669"/>
    <property type="project" value="InterPro"/>
</dbReference>
<proteinExistence type="predicted"/>
<sequence>MVLSGVNLSFEENTIYGLLGRNGAGKSTLLNIVNNRTFPTKGQVFYRQKIVADKTILHTDFFLTGDQDLYHKNMKVMEIFKWTKEFYGDFDDELSQQLLKKFKLNPKQKFSALSTGYRSITKLIVALCVPCKFIFLDEPVLGLDATHRDLFYKELIQTYSERPRTFVISTHLIEEITGLLEKIIIINHGNVLLNTSSEDLLKRAKIIRGAEDKVKEFCQTLSIIGKESLGNYVSYYTLDPLPDVPVPDEIDIDSCDLQKLFILLTTEEAEQI</sequence>
<gene>
    <name evidence="4" type="ORF">CBF30_03400</name>
</gene>
<dbReference type="AlphaFoldDB" id="A0A430AL07"/>
<keyword evidence="2 4" id="KW-0067">ATP-binding</keyword>
<dbReference type="SUPFAM" id="SSF52540">
    <property type="entry name" value="P-loop containing nucleoside triphosphate hydrolases"/>
    <property type="match status" value="1"/>
</dbReference>
<dbReference type="PANTHER" id="PTHR43158">
    <property type="entry name" value="SKFA PEPTIDE EXPORT ATP-BINDING PROTEIN SKFE"/>
    <property type="match status" value="1"/>
</dbReference>
<name>A0A430AL07_9ENTE</name>
<evidence type="ECO:0000259" key="3">
    <source>
        <dbReference type="PROSITE" id="PS50893"/>
    </source>
</evidence>
<evidence type="ECO:0000256" key="2">
    <source>
        <dbReference type="ARBA" id="ARBA00022840"/>
    </source>
</evidence>
<dbReference type="Proteomes" id="UP000288669">
    <property type="component" value="Unassembled WGS sequence"/>
</dbReference>
<evidence type="ECO:0000313" key="4">
    <source>
        <dbReference type="EMBL" id="RSU08801.1"/>
    </source>
</evidence>
<dbReference type="InterPro" id="IPR003593">
    <property type="entry name" value="AAA+_ATPase"/>
</dbReference>
<evidence type="ECO:0000313" key="5">
    <source>
        <dbReference type="Proteomes" id="UP000288669"/>
    </source>
</evidence>
<dbReference type="Gene3D" id="3.40.50.300">
    <property type="entry name" value="P-loop containing nucleotide triphosphate hydrolases"/>
    <property type="match status" value="1"/>
</dbReference>
<dbReference type="InterPro" id="IPR027417">
    <property type="entry name" value="P-loop_NTPase"/>
</dbReference>
<reference evidence="4 5" key="1">
    <citation type="submission" date="2017-05" db="EMBL/GenBank/DDBJ databases">
        <title>Vagococcus spp. assemblies.</title>
        <authorList>
            <person name="Gulvik C.A."/>
        </authorList>
    </citation>
    <scope>NUCLEOTIDE SEQUENCE [LARGE SCALE GENOMIC DNA]</scope>
    <source>
        <strain evidence="4 5">DSM 24756</strain>
    </source>
</reference>
<keyword evidence="1" id="KW-0547">Nucleotide-binding</keyword>
<dbReference type="GO" id="GO:0005524">
    <property type="term" value="F:ATP binding"/>
    <property type="evidence" value="ECO:0007669"/>
    <property type="project" value="UniProtKB-KW"/>
</dbReference>
<dbReference type="OrthoDB" id="9804819at2"/>
<dbReference type="EMBL" id="NGJZ01000001">
    <property type="protein sequence ID" value="RSU08801.1"/>
    <property type="molecule type" value="Genomic_DNA"/>
</dbReference>
<keyword evidence="5" id="KW-1185">Reference proteome</keyword>